<keyword evidence="2" id="KW-1185">Reference proteome</keyword>
<dbReference type="EMBL" id="CM001887">
    <property type="protein sequence ID" value="EOY30680.1"/>
    <property type="molecule type" value="Genomic_DNA"/>
</dbReference>
<accession>A0A061GLG6</accession>
<dbReference type="OMA" id="INHAAIM"/>
<evidence type="ECO:0000313" key="2">
    <source>
        <dbReference type="Proteomes" id="UP000026915"/>
    </source>
</evidence>
<dbReference type="InParanoid" id="A0A061GLG6"/>
<proteinExistence type="predicted"/>
<dbReference type="AlphaFoldDB" id="A0A061GLG6"/>
<gene>
    <name evidence="1" type="ORF">TCM_037806</name>
</gene>
<protein>
    <submittedName>
        <fullName evidence="1">Uncharacterized protein</fullName>
    </submittedName>
</protein>
<dbReference type="HOGENOM" id="CLU_1889547_0_0_1"/>
<reference evidence="1 2" key="1">
    <citation type="journal article" date="2013" name="Genome Biol.">
        <title>The genome sequence of the most widely cultivated cacao type and its use to identify candidate genes regulating pod color.</title>
        <authorList>
            <person name="Motamayor J.C."/>
            <person name="Mockaitis K."/>
            <person name="Schmutz J."/>
            <person name="Haiminen N."/>
            <person name="Iii D.L."/>
            <person name="Cornejo O."/>
            <person name="Findley S.D."/>
            <person name="Zheng P."/>
            <person name="Utro F."/>
            <person name="Royaert S."/>
            <person name="Saski C."/>
            <person name="Jenkins J."/>
            <person name="Podicheti R."/>
            <person name="Zhao M."/>
            <person name="Scheffler B.E."/>
            <person name="Stack J.C."/>
            <person name="Feltus F.A."/>
            <person name="Mustiga G.M."/>
            <person name="Amores F."/>
            <person name="Phillips W."/>
            <person name="Marelli J.P."/>
            <person name="May G.D."/>
            <person name="Shapiro H."/>
            <person name="Ma J."/>
            <person name="Bustamante C.D."/>
            <person name="Schnell R.J."/>
            <person name="Main D."/>
            <person name="Gilbert D."/>
            <person name="Parida L."/>
            <person name="Kuhn D.N."/>
        </authorList>
    </citation>
    <scope>NUCLEOTIDE SEQUENCE [LARGE SCALE GENOMIC DNA]</scope>
    <source>
        <strain evidence="2">cv. Matina 1-6</strain>
    </source>
</reference>
<evidence type="ECO:0000313" key="1">
    <source>
        <dbReference type="EMBL" id="EOY30680.1"/>
    </source>
</evidence>
<dbReference type="Gramene" id="EOY30680">
    <property type="protein sequence ID" value="EOY30680"/>
    <property type="gene ID" value="TCM_037806"/>
</dbReference>
<sequence>MLSHPLSRLNIPKFLTGTHQTPPYHHICLHWHLLHHLPGFLEQPGSTKQINHAAIMLQGWPYPITILHHIKVKFPFLHLPTVHASAQHPNEGYMVRPHPNLSHAKKTIKRFLNMTMHCIANNHGRPRRNILFLHP</sequence>
<name>A0A061GLG6_THECC</name>
<dbReference type="Proteomes" id="UP000026915">
    <property type="component" value="Chromosome 9"/>
</dbReference>
<dbReference type="eggNOG" id="ENOG502SYCJ">
    <property type="taxonomic scope" value="Eukaryota"/>
</dbReference>
<organism evidence="1 2">
    <name type="scientific">Theobroma cacao</name>
    <name type="common">Cacao</name>
    <name type="synonym">Cocoa</name>
    <dbReference type="NCBI Taxonomy" id="3641"/>
    <lineage>
        <taxon>Eukaryota</taxon>
        <taxon>Viridiplantae</taxon>
        <taxon>Streptophyta</taxon>
        <taxon>Embryophyta</taxon>
        <taxon>Tracheophyta</taxon>
        <taxon>Spermatophyta</taxon>
        <taxon>Magnoliopsida</taxon>
        <taxon>eudicotyledons</taxon>
        <taxon>Gunneridae</taxon>
        <taxon>Pentapetalae</taxon>
        <taxon>rosids</taxon>
        <taxon>malvids</taxon>
        <taxon>Malvales</taxon>
        <taxon>Malvaceae</taxon>
        <taxon>Byttnerioideae</taxon>
        <taxon>Theobroma</taxon>
    </lineage>
</organism>